<evidence type="ECO:0000256" key="1">
    <source>
        <dbReference type="SAM" id="Phobius"/>
    </source>
</evidence>
<organism evidence="2">
    <name type="scientific">marine sediment metagenome</name>
    <dbReference type="NCBI Taxonomy" id="412755"/>
    <lineage>
        <taxon>unclassified sequences</taxon>
        <taxon>metagenomes</taxon>
        <taxon>ecological metagenomes</taxon>
    </lineage>
</organism>
<dbReference type="EMBL" id="LAZR01001236">
    <property type="protein sequence ID" value="KKN48143.1"/>
    <property type="molecule type" value="Genomic_DNA"/>
</dbReference>
<keyword evidence="1" id="KW-0472">Membrane</keyword>
<name>A0A0F9U3A9_9ZZZZ</name>
<keyword evidence="1" id="KW-1133">Transmembrane helix</keyword>
<protein>
    <recommendedName>
        <fullName evidence="3">Transmembrane protein</fullName>
    </recommendedName>
</protein>
<gene>
    <name evidence="2" type="ORF">LCGC14_0655870</name>
</gene>
<evidence type="ECO:0000313" key="2">
    <source>
        <dbReference type="EMBL" id="KKN48143.1"/>
    </source>
</evidence>
<sequence>MERKNNVEMKPIIVVGILFIYILNFPIIIAQNETSEKAICEEQLDIVLDEYNSLLKDFRQGTNCGGISFGIIKDMNELLSEERDTCREEVGELEVFKIGFYSILLLLAILLIIFFRVVARRK</sequence>
<keyword evidence="1" id="KW-0812">Transmembrane</keyword>
<evidence type="ECO:0008006" key="3">
    <source>
        <dbReference type="Google" id="ProtNLM"/>
    </source>
</evidence>
<feature type="transmembrane region" description="Helical" evidence="1">
    <location>
        <begin position="12"/>
        <end position="29"/>
    </location>
</feature>
<feature type="transmembrane region" description="Helical" evidence="1">
    <location>
        <begin position="98"/>
        <end position="119"/>
    </location>
</feature>
<dbReference type="AlphaFoldDB" id="A0A0F9U3A9"/>
<reference evidence="2" key="1">
    <citation type="journal article" date="2015" name="Nature">
        <title>Complex archaea that bridge the gap between prokaryotes and eukaryotes.</title>
        <authorList>
            <person name="Spang A."/>
            <person name="Saw J.H."/>
            <person name="Jorgensen S.L."/>
            <person name="Zaremba-Niedzwiedzka K."/>
            <person name="Martijn J."/>
            <person name="Lind A.E."/>
            <person name="van Eijk R."/>
            <person name="Schleper C."/>
            <person name="Guy L."/>
            <person name="Ettema T.J."/>
        </authorList>
    </citation>
    <scope>NUCLEOTIDE SEQUENCE</scope>
</reference>
<accession>A0A0F9U3A9</accession>
<proteinExistence type="predicted"/>
<comment type="caution">
    <text evidence="2">The sequence shown here is derived from an EMBL/GenBank/DDBJ whole genome shotgun (WGS) entry which is preliminary data.</text>
</comment>